<feature type="transmembrane region" description="Helical" evidence="1">
    <location>
        <begin position="66"/>
        <end position="86"/>
    </location>
</feature>
<keyword evidence="3" id="KW-1185">Reference proteome</keyword>
<protein>
    <submittedName>
        <fullName evidence="2">Uncharacterized protein</fullName>
    </submittedName>
</protein>
<feature type="transmembrane region" description="Helical" evidence="1">
    <location>
        <begin position="35"/>
        <end position="54"/>
    </location>
</feature>
<feature type="transmembrane region" description="Helical" evidence="1">
    <location>
        <begin position="144"/>
        <end position="164"/>
    </location>
</feature>
<sequence length="171" mass="17435">MEKHGVRLGSLVGAVFGLVFVLVNAAGLPGALALRALAVVAFAAVVAALARSTTESPAPTAGAIRTYWLCVLAEVLAIPVGAQVLTGLDEPDLVLCWVVLVVGVHFLPFARAFRAPVFTPLGLALVLLAMVGAVGVLADLDDAQLWTAVGAGFVLLAFAAYGALRRPVAPA</sequence>
<dbReference type="EMBL" id="JBHMDG010000022">
    <property type="protein sequence ID" value="MFB9314644.1"/>
    <property type="molecule type" value="Genomic_DNA"/>
</dbReference>
<dbReference type="Proteomes" id="UP001589750">
    <property type="component" value="Unassembled WGS sequence"/>
</dbReference>
<dbReference type="RefSeq" id="WP_140011202.1">
    <property type="nucleotide sequence ID" value="NZ_JBHMDG010000022.1"/>
</dbReference>
<name>A0ABV5KD18_9ACTN</name>
<evidence type="ECO:0000313" key="2">
    <source>
        <dbReference type="EMBL" id="MFB9314644.1"/>
    </source>
</evidence>
<reference evidence="2 3" key="1">
    <citation type="submission" date="2024-09" db="EMBL/GenBank/DDBJ databases">
        <authorList>
            <person name="Sun Q."/>
            <person name="Mori K."/>
        </authorList>
    </citation>
    <scope>NUCLEOTIDE SEQUENCE [LARGE SCALE GENOMIC DNA]</scope>
    <source>
        <strain evidence="2 3">JCM 9626</strain>
    </source>
</reference>
<evidence type="ECO:0000313" key="3">
    <source>
        <dbReference type="Proteomes" id="UP001589750"/>
    </source>
</evidence>
<evidence type="ECO:0000256" key="1">
    <source>
        <dbReference type="SAM" id="Phobius"/>
    </source>
</evidence>
<organism evidence="2 3">
    <name type="scientific">Nocardioides plantarum</name>
    <dbReference type="NCBI Taxonomy" id="29299"/>
    <lineage>
        <taxon>Bacteria</taxon>
        <taxon>Bacillati</taxon>
        <taxon>Actinomycetota</taxon>
        <taxon>Actinomycetes</taxon>
        <taxon>Propionibacteriales</taxon>
        <taxon>Nocardioidaceae</taxon>
        <taxon>Nocardioides</taxon>
    </lineage>
</organism>
<keyword evidence="1" id="KW-1133">Transmembrane helix</keyword>
<comment type="caution">
    <text evidence="2">The sequence shown here is derived from an EMBL/GenBank/DDBJ whole genome shotgun (WGS) entry which is preliminary data.</text>
</comment>
<keyword evidence="1" id="KW-0812">Transmembrane</keyword>
<keyword evidence="1" id="KW-0472">Membrane</keyword>
<feature type="transmembrane region" description="Helical" evidence="1">
    <location>
        <begin position="117"/>
        <end position="138"/>
    </location>
</feature>
<proteinExistence type="predicted"/>
<feature type="transmembrane region" description="Helical" evidence="1">
    <location>
        <begin position="92"/>
        <end position="110"/>
    </location>
</feature>
<gene>
    <name evidence="2" type="ORF">ACFFRI_16420</name>
</gene>
<accession>A0ABV5KD18</accession>